<evidence type="ECO:0000256" key="2">
    <source>
        <dbReference type="ARBA" id="ARBA00022741"/>
    </source>
</evidence>
<dbReference type="InterPro" id="IPR002197">
    <property type="entry name" value="HTH_Fis"/>
</dbReference>
<keyword evidence="3" id="KW-0067">ATP-binding</keyword>
<feature type="domain" description="Sigma-54 factor interaction" evidence="8">
    <location>
        <begin position="141"/>
        <end position="370"/>
    </location>
</feature>
<feature type="domain" description="Response regulatory" evidence="9">
    <location>
        <begin position="3"/>
        <end position="116"/>
    </location>
</feature>
<gene>
    <name evidence="10" type="ORF">Ctaglu_32580</name>
</gene>
<keyword evidence="2" id="KW-0547">Nucleotide-binding</keyword>
<dbReference type="InterPro" id="IPR025943">
    <property type="entry name" value="Sigma_54_int_dom_ATP-bd_2"/>
</dbReference>
<dbReference type="InterPro" id="IPR025662">
    <property type="entry name" value="Sigma_54_int_dom_ATP-bd_1"/>
</dbReference>
<dbReference type="SUPFAM" id="SSF46689">
    <property type="entry name" value="Homeodomain-like"/>
    <property type="match status" value="1"/>
</dbReference>
<protein>
    <recommendedName>
        <fullName evidence="1">Stage 0 sporulation protein A homolog</fullName>
    </recommendedName>
</protein>
<evidence type="ECO:0000256" key="4">
    <source>
        <dbReference type="ARBA" id="ARBA00023015"/>
    </source>
</evidence>
<dbReference type="PROSITE" id="PS50110">
    <property type="entry name" value="RESPONSE_REGULATORY"/>
    <property type="match status" value="1"/>
</dbReference>
<dbReference type="PROSITE" id="PS50045">
    <property type="entry name" value="SIGMA54_INTERACT_4"/>
    <property type="match status" value="1"/>
</dbReference>
<dbReference type="Proteomes" id="UP000287872">
    <property type="component" value="Unassembled WGS sequence"/>
</dbReference>
<dbReference type="GO" id="GO:0006355">
    <property type="term" value="P:regulation of DNA-templated transcription"/>
    <property type="evidence" value="ECO:0007669"/>
    <property type="project" value="InterPro"/>
</dbReference>
<sequence>MNKLLIVDDESSICTALSFALEDDYEIYTALDELSTIDIITNIDISIVLLDLNLGKSNGIDVLKQIKIIKPDIAVLIMTAYGTIESTVEAIKSGAFYYITKPIKIDELILLVNKAHEYISLNSKIKYLSNQINMNNSNYNMIGNSKKMLDIFDLINRVKDIDSSVLITGESGTGKELVAKAIHFEGSRNGNPFNIINCSAIPGNLLESELFGFKKGSFTGAFEDRKGIIELSNEGTLFLDEIGDMDMNLQTKLLRVLQDKVVFPIGSIKGTKINVRFIAVTNKDLKQEVKTNNFRKDLFYRLNVIHISMPPLRERREDIPRLVDHFLKKYNILLSKDIKGISAKALQAIEKYKFDGNVRELQNIIERAVALTRDDFISVEDLPEDVFFSENIVSIYDDIIPIYVGENMKSIERRVIEYNLKKFENSRKKTSESLGISERNLRYKIKEYN</sequence>
<evidence type="ECO:0000256" key="5">
    <source>
        <dbReference type="ARBA" id="ARBA00023163"/>
    </source>
</evidence>
<keyword evidence="11" id="KW-1185">Reference proteome</keyword>
<dbReference type="SUPFAM" id="SSF52540">
    <property type="entry name" value="P-loop containing nucleoside triphosphate hydrolases"/>
    <property type="match status" value="1"/>
</dbReference>
<comment type="caution">
    <text evidence="10">The sequence shown here is derived from an EMBL/GenBank/DDBJ whole genome shotgun (WGS) entry which is preliminary data.</text>
</comment>
<dbReference type="SMART" id="SM00448">
    <property type="entry name" value="REC"/>
    <property type="match status" value="1"/>
</dbReference>
<feature type="modified residue" description="4-aspartylphosphate" evidence="7">
    <location>
        <position position="51"/>
    </location>
</feature>
<comment type="function">
    <text evidence="6">May play the central regulatory role in sporulation. It may be an element of the effector pathway responsible for the activation of sporulation genes in response to nutritional stress. Spo0A may act in concert with spo0H (a sigma factor) to control the expression of some genes that are critical to the sporulation process.</text>
</comment>
<keyword evidence="7" id="KW-0597">Phosphoprotein</keyword>
<dbReference type="GO" id="GO:0043565">
    <property type="term" value="F:sequence-specific DNA binding"/>
    <property type="evidence" value="ECO:0007669"/>
    <property type="project" value="InterPro"/>
</dbReference>
<evidence type="ECO:0000259" key="9">
    <source>
        <dbReference type="PROSITE" id="PS50110"/>
    </source>
</evidence>
<dbReference type="InterPro" id="IPR058031">
    <property type="entry name" value="AAA_lid_NorR"/>
</dbReference>
<dbReference type="Pfam" id="PF25601">
    <property type="entry name" value="AAA_lid_14"/>
    <property type="match status" value="1"/>
</dbReference>
<evidence type="ECO:0000256" key="3">
    <source>
        <dbReference type="ARBA" id="ARBA00022840"/>
    </source>
</evidence>
<dbReference type="PROSITE" id="PS00676">
    <property type="entry name" value="SIGMA54_INTERACT_2"/>
    <property type="match status" value="1"/>
</dbReference>
<dbReference type="Pfam" id="PF02954">
    <property type="entry name" value="HTH_8"/>
    <property type="match status" value="1"/>
</dbReference>
<dbReference type="PANTHER" id="PTHR32071">
    <property type="entry name" value="TRANSCRIPTIONAL REGULATORY PROTEIN"/>
    <property type="match status" value="1"/>
</dbReference>
<evidence type="ECO:0000256" key="6">
    <source>
        <dbReference type="ARBA" id="ARBA00024867"/>
    </source>
</evidence>
<dbReference type="FunFam" id="3.40.50.300:FF:000006">
    <property type="entry name" value="DNA-binding transcriptional regulator NtrC"/>
    <property type="match status" value="1"/>
</dbReference>
<evidence type="ECO:0000313" key="10">
    <source>
        <dbReference type="EMBL" id="GCD11635.1"/>
    </source>
</evidence>
<dbReference type="Gene3D" id="3.40.50.2300">
    <property type="match status" value="1"/>
</dbReference>
<dbReference type="PANTHER" id="PTHR32071:SF57">
    <property type="entry name" value="C4-DICARBOXYLATE TRANSPORT TRANSCRIPTIONAL REGULATORY PROTEIN DCTD"/>
    <property type="match status" value="1"/>
</dbReference>
<name>A0A401UQ15_9CLOT</name>
<dbReference type="GO" id="GO:0005524">
    <property type="term" value="F:ATP binding"/>
    <property type="evidence" value="ECO:0007669"/>
    <property type="project" value="UniProtKB-KW"/>
</dbReference>
<dbReference type="OrthoDB" id="9803970at2"/>
<dbReference type="Pfam" id="PF00158">
    <property type="entry name" value="Sigma54_activat"/>
    <property type="match status" value="1"/>
</dbReference>
<dbReference type="InterPro" id="IPR003593">
    <property type="entry name" value="AAA+_ATPase"/>
</dbReference>
<dbReference type="PROSITE" id="PS00675">
    <property type="entry name" value="SIGMA54_INTERACT_1"/>
    <property type="match status" value="1"/>
</dbReference>
<dbReference type="CDD" id="cd00009">
    <property type="entry name" value="AAA"/>
    <property type="match status" value="1"/>
</dbReference>
<reference evidence="10 11" key="1">
    <citation type="submission" date="2018-11" db="EMBL/GenBank/DDBJ databases">
        <title>Genome sequencing and assembly of Clostridium tagluense strain A121.</title>
        <authorList>
            <person name="Murakami T."/>
            <person name="Segawa T."/>
            <person name="Shcherbakova V.A."/>
            <person name="Mori H."/>
            <person name="Yoshimura Y."/>
        </authorList>
    </citation>
    <scope>NUCLEOTIDE SEQUENCE [LARGE SCALE GENOMIC DNA]</scope>
    <source>
        <strain evidence="10 11">A121</strain>
    </source>
</reference>
<accession>A0A401UQ15</accession>
<dbReference type="AlphaFoldDB" id="A0A401UQ15"/>
<evidence type="ECO:0000256" key="7">
    <source>
        <dbReference type="PROSITE-ProRule" id="PRU00169"/>
    </source>
</evidence>
<dbReference type="SMART" id="SM00382">
    <property type="entry name" value="AAA"/>
    <property type="match status" value="1"/>
</dbReference>
<dbReference type="EMBL" id="BHYK01000020">
    <property type="protein sequence ID" value="GCD11635.1"/>
    <property type="molecule type" value="Genomic_DNA"/>
</dbReference>
<proteinExistence type="predicted"/>
<keyword evidence="4" id="KW-0805">Transcription regulation</keyword>
<evidence type="ECO:0000256" key="1">
    <source>
        <dbReference type="ARBA" id="ARBA00018672"/>
    </source>
</evidence>
<organism evidence="10 11">
    <name type="scientific">Clostridium tagluense</name>
    <dbReference type="NCBI Taxonomy" id="360422"/>
    <lineage>
        <taxon>Bacteria</taxon>
        <taxon>Bacillati</taxon>
        <taxon>Bacillota</taxon>
        <taxon>Clostridia</taxon>
        <taxon>Eubacteriales</taxon>
        <taxon>Clostridiaceae</taxon>
        <taxon>Clostridium</taxon>
    </lineage>
</organism>
<dbReference type="Gene3D" id="1.10.8.60">
    <property type="match status" value="1"/>
</dbReference>
<dbReference type="Gene3D" id="1.10.10.60">
    <property type="entry name" value="Homeodomain-like"/>
    <property type="match status" value="1"/>
</dbReference>
<dbReference type="InterPro" id="IPR027417">
    <property type="entry name" value="P-loop_NTPase"/>
</dbReference>
<dbReference type="InterPro" id="IPR001789">
    <property type="entry name" value="Sig_transdc_resp-reg_receiver"/>
</dbReference>
<evidence type="ECO:0000313" key="11">
    <source>
        <dbReference type="Proteomes" id="UP000287872"/>
    </source>
</evidence>
<dbReference type="InterPro" id="IPR009057">
    <property type="entry name" value="Homeodomain-like_sf"/>
</dbReference>
<dbReference type="Gene3D" id="3.40.50.300">
    <property type="entry name" value="P-loop containing nucleotide triphosphate hydrolases"/>
    <property type="match status" value="1"/>
</dbReference>
<evidence type="ECO:0000259" key="8">
    <source>
        <dbReference type="PROSITE" id="PS50045"/>
    </source>
</evidence>
<dbReference type="GO" id="GO:0000160">
    <property type="term" value="P:phosphorelay signal transduction system"/>
    <property type="evidence" value="ECO:0007669"/>
    <property type="project" value="InterPro"/>
</dbReference>
<dbReference type="InterPro" id="IPR011006">
    <property type="entry name" value="CheY-like_superfamily"/>
</dbReference>
<dbReference type="InterPro" id="IPR002078">
    <property type="entry name" value="Sigma_54_int"/>
</dbReference>
<keyword evidence="5" id="KW-0804">Transcription</keyword>
<dbReference type="RefSeq" id="WP_125003619.1">
    <property type="nucleotide sequence ID" value="NZ_BHYK01000020.1"/>
</dbReference>
<dbReference type="Pfam" id="PF00072">
    <property type="entry name" value="Response_reg"/>
    <property type="match status" value="1"/>
</dbReference>
<dbReference type="SUPFAM" id="SSF52172">
    <property type="entry name" value="CheY-like"/>
    <property type="match status" value="1"/>
</dbReference>